<gene>
    <name evidence="2" type="ORF">ACFPM4_09545</name>
</gene>
<keyword evidence="1" id="KW-0812">Transmembrane</keyword>
<keyword evidence="3" id="KW-1185">Reference proteome</keyword>
<protein>
    <submittedName>
        <fullName evidence="2">Uncharacterized protein</fullName>
    </submittedName>
</protein>
<reference evidence="3" key="1">
    <citation type="journal article" date="2019" name="Int. J. Syst. Evol. Microbiol.">
        <title>The Global Catalogue of Microorganisms (GCM) 10K type strain sequencing project: providing services to taxonomists for standard genome sequencing and annotation.</title>
        <authorList>
            <consortium name="The Broad Institute Genomics Platform"/>
            <consortium name="The Broad Institute Genome Sequencing Center for Infectious Disease"/>
            <person name="Wu L."/>
            <person name="Ma J."/>
        </authorList>
    </citation>
    <scope>NUCLEOTIDE SEQUENCE [LARGE SCALE GENOMIC DNA]</scope>
    <source>
        <strain evidence="3">CGMCC 1.12237</strain>
    </source>
</reference>
<name>A0ABW0LIB5_9BACI</name>
<comment type="caution">
    <text evidence="2">The sequence shown here is derived from an EMBL/GenBank/DDBJ whole genome shotgun (WGS) entry which is preliminary data.</text>
</comment>
<keyword evidence="1" id="KW-0472">Membrane</keyword>
<keyword evidence="1" id="KW-1133">Transmembrane helix</keyword>
<sequence length="64" mass="8030">MRDWWQKKKTNTRKYKKRNDHYSFLDGLADILFWIPEILLLPFRLLFWIVRGFGRLFHDIFDIT</sequence>
<accession>A0ABW0LIB5</accession>
<evidence type="ECO:0000313" key="2">
    <source>
        <dbReference type="EMBL" id="MFC5464996.1"/>
    </source>
</evidence>
<dbReference type="RefSeq" id="WP_382350692.1">
    <property type="nucleotide sequence ID" value="NZ_JBHSMC010000013.1"/>
</dbReference>
<organism evidence="2 3">
    <name type="scientific">Lederbergia graminis</name>
    <dbReference type="NCBI Taxonomy" id="735518"/>
    <lineage>
        <taxon>Bacteria</taxon>
        <taxon>Bacillati</taxon>
        <taxon>Bacillota</taxon>
        <taxon>Bacilli</taxon>
        <taxon>Bacillales</taxon>
        <taxon>Bacillaceae</taxon>
        <taxon>Lederbergia</taxon>
    </lineage>
</organism>
<dbReference type="Proteomes" id="UP001596147">
    <property type="component" value="Unassembled WGS sequence"/>
</dbReference>
<feature type="transmembrane region" description="Helical" evidence="1">
    <location>
        <begin position="31"/>
        <end position="50"/>
    </location>
</feature>
<evidence type="ECO:0000313" key="3">
    <source>
        <dbReference type="Proteomes" id="UP001596147"/>
    </source>
</evidence>
<proteinExistence type="predicted"/>
<evidence type="ECO:0000256" key="1">
    <source>
        <dbReference type="SAM" id="Phobius"/>
    </source>
</evidence>
<dbReference type="EMBL" id="JBHSMC010000013">
    <property type="protein sequence ID" value="MFC5464996.1"/>
    <property type="molecule type" value="Genomic_DNA"/>
</dbReference>